<comment type="caution">
    <text evidence="7">The sequence shown here is derived from an EMBL/GenBank/DDBJ whole genome shotgun (WGS) entry which is preliminary data.</text>
</comment>
<sequence>MSFEEVAMGLRYDQRLLEMLVGVYGPRTRMVLEALKAPPREYALRVNMLKADPDDVVGEFEAMGARCRRSQVIDEAITIEVDGPFTVRKRGARITADKFAAESVMLGSNLYEPGILRSERARPGDEVHVADIYGHVVGSGIAHFSSARPHTKGVAMTTTESVYRLPQIRETAAYSEGRIQEQSLPAMLVARILDPEPGEVVVDMCSAPGTKALHVAQIQGDRGTVYAFDNAPNRVAKIRAEIRRLGIKSVRAIPRDSRYIKQDFPSMIADKVIVDPPCTALGVRPKLYEDARASDVEACSAYQRQFLEAAASIVKDGGEIIYSTCTLTLEENEGVVEYAIENLGLELAPQEPRIGSGGLKGFTRAQRFDPDRTDTPGYFIAKFLKR</sequence>
<keyword evidence="4 5" id="KW-0694">RNA-binding</keyword>
<dbReference type="CDD" id="cd07953">
    <property type="entry name" value="PUA"/>
    <property type="match status" value="1"/>
</dbReference>
<keyword evidence="2 5" id="KW-0808">Transferase</keyword>
<evidence type="ECO:0000256" key="4">
    <source>
        <dbReference type="ARBA" id="ARBA00022884"/>
    </source>
</evidence>
<feature type="active site" description="Nucleophile" evidence="5">
    <location>
        <position position="325"/>
    </location>
</feature>
<dbReference type="InterPro" id="IPR029063">
    <property type="entry name" value="SAM-dependent_MTases_sf"/>
</dbReference>
<dbReference type="InterPro" id="IPR043699">
    <property type="entry name" value="NSUN6"/>
</dbReference>
<dbReference type="GO" id="GO:0006400">
    <property type="term" value="P:tRNA modification"/>
    <property type="evidence" value="ECO:0007669"/>
    <property type="project" value="UniProtKB-UniRule"/>
</dbReference>
<dbReference type="Pfam" id="PF22458">
    <property type="entry name" value="RsmF-B_ferredox"/>
    <property type="match status" value="1"/>
</dbReference>
<comment type="caution">
    <text evidence="5">Lacks conserved residue(s) required for the propagation of feature annotation.</text>
</comment>
<dbReference type="Gene3D" id="2.30.130.10">
    <property type="entry name" value="PUA domain"/>
    <property type="match status" value="1"/>
</dbReference>
<proteinExistence type="inferred from homology"/>
<dbReference type="GO" id="GO:0016428">
    <property type="term" value="F:tRNA (cytidine-5-)-methyltransferase activity"/>
    <property type="evidence" value="ECO:0007669"/>
    <property type="project" value="UniProtKB-UniRule"/>
</dbReference>
<dbReference type="EC" id="2.1.1.-" evidence="5"/>
<dbReference type="InterPro" id="IPR023267">
    <property type="entry name" value="RCMT"/>
</dbReference>
<reference evidence="7" key="1">
    <citation type="journal article" date="2020" name="mSystems">
        <title>Genome- and Community-Level Interaction Insights into Carbon Utilization and Element Cycling Functions of Hydrothermarchaeota in Hydrothermal Sediment.</title>
        <authorList>
            <person name="Zhou Z."/>
            <person name="Liu Y."/>
            <person name="Xu W."/>
            <person name="Pan J."/>
            <person name="Luo Z.H."/>
            <person name="Li M."/>
        </authorList>
    </citation>
    <scope>NUCLEOTIDE SEQUENCE [LARGE SCALE GENOMIC DNA]</scope>
    <source>
        <strain evidence="7">SpSt-468</strain>
    </source>
</reference>
<dbReference type="InterPro" id="IPR036974">
    <property type="entry name" value="PUA_sf"/>
</dbReference>
<dbReference type="SUPFAM" id="SSF53335">
    <property type="entry name" value="S-adenosyl-L-methionine-dependent methyltransferases"/>
    <property type="match status" value="1"/>
</dbReference>
<comment type="function">
    <text evidence="5">S-adenosyl-L-methionine-dependent methyltransferase that specifically methylates the C5 position of cytosine 72 in several tRNAs.</text>
</comment>
<organism evidence="7">
    <name type="scientific">Candidatus Methanomethylicus mesodigestus</name>
    <dbReference type="NCBI Taxonomy" id="1867258"/>
    <lineage>
        <taxon>Archaea</taxon>
        <taxon>Thermoproteota</taxon>
        <taxon>Methanosuratincolia</taxon>
        <taxon>Candidatus Methanomethylicales</taxon>
        <taxon>Candidatus Methanomethylicaceae</taxon>
        <taxon>Candidatus Methanomethylicus</taxon>
    </lineage>
</organism>
<dbReference type="SUPFAM" id="SSF88697">
    <property type="entry name" value="PUA domain-like"/>
    <property type="match status" value="1"/>
</dbReference>
<name>A0A7C3J3N8_9CREN</name>
<keyword evidence="1 5" id="KW-0489">Methyltransferase</keyword>
<evidence type="ECO:0000256" key="2">
    <source>
        <dbReference type="ARBA" id="ARBA00022679"/>
    </source>
</evidence>
<feature type="binding site" evidence="5">
    <location>
        <position position="302"/>
    </location>
    <ligand>
        <name>S-adenosyl-L-methionine</name>
        <dbReference type="ChEBI" id="CHEBI:59789"/>
    </ligand>
</feature>
<dbReference type="PROSITE" id="PS51686">
    <property type="entry name" value="SAM_MT_RSMB_NOP"/>
    <property type="match status" value="1"/>
</dbReference>
<dbReference type="PANTHER" id="PTHR22807:SF34">
    <property type="entry name" value="TRNA (CYTOSINE(72)-C(5))-METHYLTRANSFERASE NSUN6"/>
    <property type="match status" value="1"/>
</dbReference>
<dbReference type="GO" id="GO:0001510">
    <property type="term" value="P:RNA methylation"/>
    <property type="evidence" value="ECO:0007669"/>
    <property type="project" value="InterPro"/>
</dbReference>
<keyword evidence="3 5" id="KW-0949">S-adenosyl-L-methionine</keyword>
<evidence type="ECO:0000256" key="3">
    <source>
        <dbReference type="ARBA" id="ARBA00022691"/>
    </source>
</evidence>
<dbReference type="InterPro" id="IPR001678">
    <property type="entry name" value="MeTrfase_RsmB-F_NOP2_dom"/>
</dbReference>
<dbReference type="PROSITE" id="PS50890">
    <property type="entry name" value="PUA"/>
    <property type="match status" value="1"/>
</dbReference>
<feature type="binding site" evidence="5">
    <location>
        <position position="229"/>
    </location>
    <ligand>
        <name>S-adenosyl-L-methionine</name>
        <dbReference type="ChEBI" id="CHEBI:59789"/>
    </ligand>
</feature>
<evidence type="ECO:0000259" key="6">
    <source>
        <dbReference type="PROSITE" id="PS51686"/>
    </source>
</evidence>
<dbReference type="GO" id="GO:0000049">
    <property type="term" value="F:tRNA binding"/>
    <property type="evidence" value="ECO:0007669"/>
    <property type="project" value="UniProtKB-UniRule"/>
</dbReference>
<dbReference type="EMBL" id="DSTX01000001">
    <property type="protein sequence ID" value="HFK19873.1"/>
    <property type="molecule type" value="Genomic_DNA"/>
</dbReference>
<dbReference type="Gene3D" id="3.40.50.150">
    <property type="entry name" value="Vaccinia Virus protein VP39"/>
    <property type="match status" value="1"/>
</dbReference>
<feature type="binding site" evidence="5">
    <location>
        <position position="256"/>
    </location>
    <ligand>
        <name>S-adenosyl-L-methionine</name>
        <dbReference type="ChEBI" id="CHEBI:59789"/>
    </ligand>
</feature>
<dbReference type="PANTHER" id="PTHR22807">
    <property type="entry name" value="NOP2 YEAST -RELATED NOL1/NOP2/FMU SUN DOMAIN-CONTAINING"/>
    <property type="match status" value="1"/>
</dbReference>
<dbReference type="PRINTS" id="PR02008">
    <property type="entry name" value="RCMTFAMILY"/>
</dbReference>
<dbReference type="Pfam" id="PF01472">
    <property type="entry name" value="PUA"/>
    <property type="match status" value="1"/>
</dbReference>
<dbReference type="InterPro" id="IPR002478">
    <property type="entry name" value="PUA"/>
</dbReference>
<dbReference type="InterPro" id="IPR049560">
    <property type="entry name" value="MeTrfase_RsmB-F_NOP2_cat"/>
</dbReference>
<dbReference type="InterPro" id="IPR015947">
    <property type="entry name" value="PUA-like_sf"/>
</dbReference>
<feature type="binding site" evidence="5">
    <location>
        <position position="234"/>
    </location>
    <ligand>
        <name>S-adenosyl-L-methionine</name>
        <dbReference type="ChEBI" id="CHEBI:59789"/>
    </ligand>
</feature>
<protein>
    <recommendedName>
        <fullName evidence="5">tRNA (cytosine(72)-C(5))-methyltransferase</fullName>
        <shortName evidence="5">tRNA:m(5)C72 MTase</shortName>
        <ecNumber evidence="5">2.1.1.-</ecNumber>
    </recommendedName>
</protein>
<evidence type="ECO:0000313" key="7">
    <source>
        <dbReference type="EMBL" id="HFK19873.1"/>
    </source>
</evidence>
<feature type="domain" description="SAM-dependent MTase RsmB/NOP-type" evidence="6">
    <location>
        <begin position="104"/>
        <end position="386"/>
    </location>
</feature>
<dbReference type="Pfam" id="PF01189">
    <property type="entry name" value="Methyltr_RsmB-F"/>
    <property type="match status" value="1"/>
</dbReference>
<dbReference type="CDD" id="cd02440">
    <property type="entry name" value="AdoMet_MTases"/>
    <property type="match status" value="1"/>
</dbReference>
<dbReference type="InterPro" id="IPR054728">
    <property type="entry name" value="RsmB-like_ferredoxin"/>
</dbReference>
<dbReference type="HAMAP" id="MF_02237">
    <property type="entry name" value="NSUN6"/>
    <property type="match status" value="1"/>
</dbReference>
<comment type="catalytic activity">
    <reaction evidence="5">
        <text>cytidine(72) in tRNA + S-adenosyl-L-methionine = 5-methylcytidine(72) in tRNA + S-adenosyl-L-homocysteine + H(+)</text>
        <dbReference type="Rhea" id="RHEA:61988"/>
        <dbReference type="Rhea" id="RHEA-COMP:15996"/>
        <dbReference type="Rhea" id="RHEA-COMP:15997"/>
        <dbReference type="ChEBI" id="CHEBI:15378"/>
        <dbReference type="ChEBI" id="CHEBI:57856"/>
        <dbReference type="ChEBI" id="CHEBI:59789"/>
        <dbReference type="ChEBI" id="CHEBI:74483"/>
        <dbReference type="ChEBI" id="CHEBI:82748"/>
    </reaction>
</comment>
<evidence type="ECO:0000256" key="5">
    <source>
        <dbReference type="HAMAP-Rule" id="MF_02237"/>
    </source>
</evidence>
<accession>A0A7C3J3N8</accession>
<evidence type="ECO:0000256" key="1">
    <source>
        <dbReference type="ARBA" id="ARBA00022603"/>
    </source>
</evidence>
<dbReference type="AlphaFoldDB" id="A0A7C3J3N8"/>
<feature type="binding site" evidence="5">
    <location>
        <position position="275"/>
    </location>
    <ligand>
        <name>S-adenosyl-L-methionine</name>
        <dbReference type="ChEBI" id="CHEBI:59789"/>
    </ligand>
</feature>
<comment type="similarity">
    <text evidence="5">Belongs to the class I-like SAM-binding methyltransferase superfamily. RsmB/NOP family.</text>
</comment>
<gene>
    <name evidence="7" type="ORF">ENS19_01175</name>
</gene>